<name>Q82XH8_NITEU</name>
<dbReference type="STRING" id="228410.NE0295"/>
<evidence type="ECO:0000313" key="3">
    <source>
        <dbReference type="EMBL" id="CAD84206.1"/>
    </source>
</evidence>
<evidence type="ECO:0000256" key="1">
    <source>
        <dbReference type="SAM" id="Phobius"/>
    </source>
</evidence>
<keyword evidence="1" id="KW-1133">Transmembrane helix</keyword>
<dbReference type="HOGENOM" id="CLU_099424_0_1_4"/>
<feature type="domain" description="Retropepsin-like aspartic endopeptidase" evidence="2">
    <location>
        <begin position="87"/>
        <end position="220"/>
    </location>
</feature>
<keyword evidence="1" id="KW-0472">Membrane</keyword>
<protein>
    <recommendedName>
        <fullName evidence="2">Retropepsin-like aspartic endopeptidase domain-containing protein</fullName>
    </recommendedName>
</protein>
<keyword evidence="4" id="KW-1185">Reference proteome</keyword>
<accession>Q82XH8</accession>
<dbReference type="EMBL" id="AL954747">
    <property type="protein sequence ID" value="CAD84206.1"/>
    <property type="molecule type" value="Genomic_DNA"/>
</dbReference>
<reference evidence="3 4" key="1">
    <citation type="journal article" date="2003" name="J. Bacteriol.">
        <title>Complete genome sequence of the ammonia-oxidizing bacterium and obligate chemolithoautotroph Nitrosomonas europaea.</title>
        <authorList>
            <person name="Chain P."/>
            <person name="Lamerdin J."/>
            <person name="Larimer F."/>
            <person name="Regala W."/>
            <person name="Land M."/>
            <person name="Hauser L."/>
            <person name="Hooper A."/>
            <person name="Klotz M."/>
            <person name="Norton J."/>
            <person name="Sayavedra-Soto L."/>
            <person name="Arciero D."/>
            <person name="Hommes N."/>
            <person name="Whittaker M."/>
            <person name="Arp D."/>
        </authorList>
    </citation>
    <scope>NUCLEOTIDE SEQUENCE [LARGE SCALE GENOMIC DNA]</scope>
    <source>
        <strain evidence="4">ATCC 19718 / CIP 103999 / KCTC 2705 / NBRC 14298</strain>
    </source>
</reference>
<dbReference type="PANTHER" id="PTHR38037:SF2">
    <property type="entry name" value="ATP-DEPENDENT ZINC PROTEASE DOMAIN-CONTAINING PROTEIN-RELATED"/>
    <property type="match status" value="1"/>
</dbReference>
<evidence type="ECO:0000259" key="2">
    <source>
        <dbReference type="Pfam" id="PF05618"/>
    </source>
</evidence>
<dbReference type="PhylomeDB" id="Q82XH8"/>
<dbReference type="InterPro" id="IPR008503">
    <property type="entry name" value="Asp_endopeptidase"/>
</dbReference>
<proteinExistence type="predicted"/>
<evidence type="ECO:0000313" key="4">
    <source>
        <dbReference type="Proteomes" id="UP000001416"/>
    </source>
</evidence>
<keyword evidence="1" id="KW-0812">Transmembrane</keyword>
<dbReference type="Proteomes" id="UP000001416">
    <property type="component" value="Chromosome"/>
</dbReference>
<dbReference type="InterPro" id="IPR021109">
    <property type="entry name" value="Peptidase_aspartic_dom_sf"/>
</dbReference>
<dbReference type="Pfam" id="PF05618">
    <property type="entry name" value="Zn_protease"/>
    <property type="match status" value="1"/>
</dbReference>
<feature type="transmembrane region" description="Helical" evidence="1">
    <location>
        <begin position="48"/>
        <end position="68"/>
    </location>
</feature>
<dbReference type="AlphaFoldDB" id="Q82XH8"/>
<organism evidence="3 4">
    <name type="scientific">Nitrosomonas europaea (strain ATCC 19718 / CIP 103999 / KCTC 2705 / NBRC 14298)</name>
    <dbReference type="NCBI Taxonomy" id="228410"/>
    <lineage>
        <taxon>Bacteria</taxon>
        <taxon>Pseudomonadati</taxon>
        <taxon>Pseudomonadota</taxon>
        <taxon>Betaproteobacteria</taxon>
        <taxon>Nitrosomonadales</taxon>
        <taxon>Nitrosomonadaceae</taxon>
        <taxon>Nitrosomonas</taxon>
    </lineage>
</organism>
<dbReference type="eggNOG" id="COG4067">
    <property type="taxonomic scope" value="Bacteria"/>
</dbReference>
<dbReference type="Gene3D" id="2.40.70.10">
    <property type="entry name" value="Acid Proteases"/>
    <property type="match status" value="1"/>
</dbReference>
<gene>
    <name evidence="3" type="ordered locus">NE0295</name>
</gene>
<dbReference type="KEGG" id="neu:NE0295"/>
<dbReference type="PANTHER" id="PTHR38037">
    <property type="entry name" value="ZN_PROTEASE DOMAIN-CONTAINING PROTEIN"/>
    <property type="match status" value="1"/>
</dbReference>
<sequence>MAFSFSLWQLLLPVHHVAVKPVLSLSDGTTRTESDSLTTTKNFRKKLMAIRSIRSLLCSLFAVLSLLIPFGAISAEKTTVIPESLKILGWVEFTRLEPWGIKTPARIDTGANTSSMSARDINVFKRNGKTWVRFTFDFKKGTAERSIEIERPLVRMVKIKQHDGPSQERPVISMEICLADEIREAEFDLIDRRALNYPVLLGRKALAGYVVVDPARAYLTKAVCGHTKKKKKGSEPADPGQQHE</sequence>
<dbReference type="SUPFAM" id="SSF50630">
    <property type="entry name" value="Acid proteases"/>
    <property type="match status" value="1"/>
</dbReference>